<proteinExistence type="inferred from homology"/>
<evidence type="ECO:0000256" key="6">
    <source>
        <dbReference type="PIRNR" id="PIRNR000535"/>
    </source>
</evidence>
<dbReference type="InterPro" id="IPR011611">
    <property type="entry name" value="PfkB_dom"/>
</dbReference>
<organism evidence="8 9">
    <name type="scientific">Paraflavisolibacter caeni</name>
    <dbReference type="NCBI Taxonomy" id="2982496"/>
    <lineage>
        <taxon>Bacteria</taxon>
        <taxon>Pseudomonadati</taxon>
        <taxon>Bacteroidota</taxon>
        <taxon>Chitinophagia</taxon>
        <taxon>Chitinophagales</taxon>
        <taxon>Chitinophagaceae</taxon>
        <taxon>Paraflavisolibacter</taxon>
    </lineage>
</organism>
<dbReference type="Gene3D" id="3.40.1190.20">
    <property type="match status" value="1"/>
</dbReference>
<dbReference type="SUPFAM" id="SSF53613">
    <property type="entry name" value="Ribokinase-like"/>
    <property type="match status" value="1"/>
</dbReference>
<dbReference type="AlphaFoldDB" id="A0A9X2XV77"/>
<reference evidence="8" key="2">
    <citation type="submission" date="2023-04" db="EMBL/GenBank/DDBJ databases">
        <title>Paracnuella aquatica gen. nov., sp. nov., a member of the family Chitinophagaceae isolated from a hot spring.</title>
        <authorList>
            <person name="Wang C."/>
        </authorList>
    </citation>
    <scope>NUCLEOTIDE SEQUENCE</scope>
    <source>
        <strain evidence="8">LB-8</strain>
    </source>
</reference>
<dbReference type="PANTHER" id="PTHR46566">
    <property type="entry name" value="1-PHOSPHOFRUCTOKINASE-RELATED"/>
    <property type="match status" value="1"/>
</dbReference>
<evidence type="ECO:0000256" key="4">
    <source>
        <dbReference type="ARBA" id="ARBA00022777"/>
    </source>
</evidence>
<comment type="similarity">
    <text evidence="1">Belongs to the carbohydrate kinase PfkB family.</text>
</comment>
<dbReference type="InterPro" id="IPR029056">
    <property type="entry name" value="Ribokinase-like"/>
</dbReference>
<dbReference type="PIRSF" id="PIRSF000535">
    <property type="entry name" value="1PFK/6PFK/LacC"/>
    <property type="match status" value="1"/>
</dbReference>
<dbReference type="GO" id="GO:0003872">
    <property type="term" value="F:6-phosphofructokinase activity"/>
    <property type="evidence" value="ECO:0007669"/>
    <property type="project" value="TreeGrafter"/>
</dbReference>
<dbReference type="PANTHER" id="PTHR46566:SF2">
    <property type="entry name" value="ATP-DEPENDENT 6-PHOSPHOFRUCTOKINASE ISOZYME 2"/>
    <property type="match status" value="1"/>
</dbReference>
<dbReference type="PROSITE" id="PS00583">
    <property type="entry name" value="PFKB_KINASES_1"/>
    <property type="match status" value="1"/>
</dbReference>
<keyword evidence="2 6" id="KW-0808">Transferase</keyword>
<dbReference type="EMBL" id="JAOTIF010000004">
    <property type="protein sequence ID" value="MCU7549162.1"/>
    <property type="molecule type" value="Genomic_DNA"/>
</dbReference>
<dbReference type="InterPro" id="IPR017583">
    <property type="entry name" value="Tagatose/fructose_Pkinase"/>
</dbReference>
<keyword evidence="9" id="KW-1185">Reference proteome</keyword>
<protein>
    <submittedName>
        <fullName evidence="8">1-phosphofructokinase family hexose kinase</fullName>
    </submittedName>
</protein>
<evidence type="ECO:0000313" key="8">
    <source>
        <dbReference type="EMBL" id="MCU7549162.1"/>
    </source>
</evidence>
<dbReference type="InterPro" id="IPR002173">
    <property type="entry name" value="Carboh/pur_kinase_PfkB_CS"/>
</dbReference>
<dbReference type="Proteomes" id="UP001155483">
    <property type="component" value="Unassembled WGS sequence"/>
</dbReference>
<keyword evidence="5" id="KW-0067">ATP-binding</keyword>
<dbReference type="Pfam" id="PF00294">
    <property type="entry name" value="PfkB"/>
    <property type="match status" value="1"/>
</dbReference>
<dbReference type="NCBIfam" id="TIGR03168">
    <property type="entry name" value="1-PFK"/>
    <property type="match status" value="1"/>
</dbReference>
<evidence type="ECO:0000313" key="9">
    <source>
        <dbReference type="Proteomes" id="UP001155483"/>
    </source>
</evidence>
<comment type="caution">
    <text evidence="8">The sequence shown here is derived from an EMBL/GenBank/DDBJ whole genome shotgun (WGS) entry which is preliminary data.</text>
</comment>
<dbReference type="RefSeq" id="WP_279296604.1">
    <property type="nucleotide sequence ID" value="NZ_JAOTIF010000004.1"/>
</dbReference>
<accession>A0A9X2XV77</accession>
<evidence type="ECO:0000256" key="2">
    <source>
        <dbReference type="ARBA" id="ARBA00022679"/>
    </source>
</evidence>
<name>A0A9X2XV77_9BACT</name>
<keyword evidence="4" id="KW-0418">Kinase</keyword>
<evidence type="ECO:0000256" key="3">
    <source>
        <dbReference type="ARBA" id="ARBA00022741"/>
    </source>
</evidence>
<dbReference type="CDD" id="cd01164">
    <property type="entry name" value="FruK_PfkB_like"/>
    <property type="match status" value="1"/>
</dbReference>
<dbReference type="FunFam" id="3.40.1190.20:FF:000001">
    <property type="entry name" value="Phosphofructokinase"/>
    <property type="match status" value="1"/>
</dbReference>
<gene>
    <name evidence="8" type="ORF">OCK74_08550</name>
</gene>
<evidence type="ECO:0000256" key="5">
    <source>
        <dbReference type="ARBA" id="ARBA00022840"/>
    </source>
</evidence>
<evidence type="ECO:0000259" key="7">
    <source>
        <dbReference type="Pfam" id="PF00294"/>
    </source>
</evidence>
<dbReference type="GO" id="GO:0005829">
    <property type="term" value="C:cytosol"/>
    <property type="evidence" value="ECO:0007669"/>
    <property type="project" value="TreeGrafter"/>
</dbReference>
<feature type="domain" description="Carbohydrate kinase PfkB" evidence="7">
    <location>
        <begin position="20"/>
        <end position="294"/>
    </location>
</feature>
<reference evidence="8" key="1">
    <citation type="submission" date="2022-09" db="EMBL/GenBank/DDBJ databases">
        <authorList>
            <person name="Yuan C."/>
            <person name="Ke Z."/>
        </authorList>
    </citation>
    <scope>NUCLEOTIDE SEQUENCE</scope>
    <source>
        <strain evidence="8">LB-8</strain>
    </source>
</reference>
<sequence>MSKILTVTFNPAIDKSTTIESLAPEKKLRCSAPNFEPGGGGINVARAIKKLGGDAKAIFPAGGHTGIFLTELLVKEGVPVQSIKVQSFTRENLIVLDTSNNQQYRFGMPGSVILEEEWKQCLDLIEKEEDAEFVVASGSLPPGVPTDIYAQIAATCKKKGAKLIVDTSGEALLQAANEGVFLLKPNLAELSSLVGKKEINAELVDDVAREIINKGLCEIIIASLGPLGAVLITKDKEIHATPPVVKKRSTVGAGDSMVAGIVLSLSKGWDVGQALRYGVACGTAATMNHGTELCRLKDADRLYKLIRVAR</sequence>
<dbReference type="PROSITE" id="PS00584">
    <property type="entry name" value="PFKB_KINASES_2"/>
    <property type="match status" value="1"/>
</dbReference>
<keyword evidence="3" id="KW-0547">Nucleotide-binding</keyword>
<evidence type="ECO:0000256" key="1">
    <source>
        <dbReference type="ARBA" id="ARBA00010688"/>
    </source>
</evidence>
<dbReference type="GO" id="GO:0005524">
    <property type="term" value="F:ATP binding"/>
    <property type="evidence" value="ECO:0007669"/>
    <property type="project" value="UniProtKB-KW"/>
</dbReference>